<dbReference type="RefSeq" id="WP_092162353.1">
    <property type="nucleotide sequence ID" value="NZ_FNGA01000004.1"/>
</dbReference>
<dbReference type="Gene3D" id="2.40.50.100">
    <property type="match status" value="2"/>
</dbReference>
<reference evidence="2" key="1">
    <citation type="submission" date="2016-10" db="EMBL/GenBank/DDBJ databases">
        <authorList>
            <person name="Varghese N."/>
            <person name="Submissions S."/>
        </authorList>
    </citation>
    <scope>NUCLEOTIDE SEQUENCE [LARGE SCALE GENOMIC DNA]</scope>
    <source>
        <strain evidence="2">DSM 16995</strain>
    </source>
</reference>
<dbReference type="Proteomes" id="UP000199053">
    <property type="component" value="Unassembled WGS sequence"/>
</dbReference>
<evidence type="ECO:0008006" key="3">
    <source>
        <dbReference type="Google" id="ProtNLM"/>
    </source>
</evidence>
<name>A0A1G9JQA1_9BACT</name>
<keyword evidence="2" id="KW-1185">Reference proteome</keyword>
<protein>
    <recommendedName>
        <fullName evidence="3">Biotin-requiring enzyme</fullName>
    </recommendedName>
</protein>
<evidence type="ECO:0000313" key="2">
    <source>
        <dbReference type="Proteomes" id="UP000199053"/>
    </source>
</evidence>
<sequence>MLNIKELLEEIKASPYEEVEISVPHTGRVEFADLKVGDKVSGPSGEWKEKPGTVLAKLTRERNTKNIPAPEKGEIVSIRHDLEGKFVEAGEVLLKIRHFLSKEEVIQLILKKALFLFNAPEKAKYYFTPEIDTKIKGSGERSVKVREGLELFIVSRMKRETPLNYAGPEGLIYAVYFHNGDNVDAGQALIGVCPADQLKHIQEVVNRVQSEWEERD</sequence>
<organism evidence="1 2">
    <name type="scientific">Maridesulfovibrio ferrireducens</name>
    <dbReference type="NCBI Taxonomy" id="246191"/>
    <lineage>
        <taxon>Bacteria</taxon>
        <taxon>Pseudomonadati</taxon>
        <taxon>Thermodesulfobacteriota</taxon>
        <taxon>Desulfovibrionia</taxon>
        <taxon>Desulfovibrionales</taxon>
        <taxon>Desulfovibrionaceae</taxon>
        <taxon>Maridesulfovibrio</taxon>
    </lineage>
</organism>
<proteinExistence type="predicted"/>
<dbReference type="OrthoDB" id="5430121at2"/>
<dbReference type="EMBL" id="FNGA01000004">
    <property type="protein sequence ID" value="SDL39631.1"/>
    <property type="molecule type" value="Genomic_DNA"/>
</dbReference>
<dbReference type="STRING" id="246191.SAMN05660337_2904"/>
<dbReference type="AlphaFoldDB" id="A0A1G9JQA1"/>
<evidence type="ECO:0000313" key="1">
    <source>
        <dbReference type="EMBL" id="SDL39631.1"/>
    </source>
</evidence>
<gene>
    <name evidence="1" type="ORF">SAMN05660337_2904</name>
</gene>
<accession>A0A1G9JQA1</accession>